<sequence length="153" mass="16485">MPETPVLYVLNGPNLNLLGVREPHIYGRETLADVQALCEAAADGATVVFRQSNHEGELVDWIQEARTEASALVINPAAYSHTSVALLDALKALTIPVVECHLSNPAAREEFRRHSYVSLAATGIVSGFGAHSYELAVKAALRLARERSATPAR</sequence>
<dbReference type="HAMAP" id="MF_00169">
    <property type="entry name" value="AroQ"/>
    <property type="match status" value="1"/>
</dbReference>
<dbReference type="NCBIfam" id="NF003806">
    <property type="entry name" value="PRK05395.1-3"/>
    <property type="match status" value="1"/>
</dbReference>
<dbReference type="PANTHER" id="PTHR21272">
    <property type="entry name" value="CATABOLIC 3-DEHYDROQUINASE"/>
    <property type="match status" value="1"/>
</dbReference>
<dbReference type="PIRSF" id="PIRSF001399">
    <property type="entry name" value="DHquinase_II"/>
    <property type="match status" value="1"/>
</dbReference>
<evidence type="ECO:0000256" key="3">
    <source>
        <dbReference type="ARBA" id="ARBA00004902"/>
    </source>
</evidence>
<dbReference type="Gene3D" id="3.40.50.9100">
    <property type="entry name" value="Dehydroquinase, class II"/>
    <property type="match status" value="1"/>
</dbReference>
<keyword evidence="8 9" id="KW-0456">Lyase</keyword>
<evidence type="ECO:0000256" key="8">
    <source>
        <dbReference type="ARBA" id="ARBA00023239"/>
    </source>
</evidence>
<dbReference type="RefSeq" id="WP_374039255.1">
    <property type="nucleotide sequence ID" value="NZ_CP169082.1"/>
</dbReference>
<feature type="binding site" evidence="9">
    <location>
        <position position="75"/>
    </location>
    <ligand>
        <name>substrate</name>
    </ligand>
</feature>
<dbReference type="InterPro" id="IPR018509">
    <property type="entry name" value="DHquinase_II_CS"/>
</dbReference>
<dbReference type="InterPro" id="IPR001874">
    <property type="entry name" value="DHquinase_II"/>
</dbReference>
<dbReference type="EMBL" id="JBHSLF010000014">
    <property type="protein sequence ID" value="MFC5343468.1"/>
    <property type="molecule type" value="Genomic_DNA"/>
</dbReference>
<comment type="pathway">
    <text evidence="3 9">Metabolic intermediate biosynthesis; chorismate biosynthesis; chorismate from D-erythrose 4-phosphate and phosphoenolpyruvate: step 3/7.</text>
</comment>
<dbReference type="NCBIfam" id="NF003807">
    <property type="entry name" value="PRK05395.1-4"/>
    <property type="match status" value="1"/>
</dbReference>
<evidence type="ECO:0000256" key="2">
    <source>
        <dbReference type="ARBA" id="ARBA00003924"/>
    </source>
</evidence>
<comment type="function">
    <text evidence="2 9">Catalyzes a trans-dehydration via an enolate intermediate.</text>
</comment>
<evidence type="ECO:0000256" key="9">
    <source>
        <dbReference type="HAMAP-Rule" id="MF_00169"/>
    </source>
</evidence>
<feature type="binding site" evidence="9">
    <location>
        <position position="81"/>
    </location>
    <ligand>
        <name>substrate</name>
    </ligand>
</feature>
<evidence type="ECO:0000313" key="11">
    <source>
        <dbReference type="Proteomes" id="UP001596152"/>
    </source>
</evidence>
<feature type="binding site" evidence="9">
    <location>
        <position position="88"/>
    </location>
    <ligand>
        <name>substrate</name>
    </ligand>
</feature>
<evidence type="ECO:0000256" key="5">
    <source>
        <dbReference type="ARBA" id="ARBA00011193"/>
    </source>
</evidence>
<evidence type="ECO:0000256" key="4">
    <source>
        <dbReference type="ARBA" id="ARBA00011037"/>
    </source>
</evidence>
<feature type="active site" description="Proton donor" evidence="9">
    <location>
        <position position="101"/>
    </location>
</feature>
<gene>
    <name evidence="9 10" type="primary">aroQ</name>
    <name evidence="10" type="ORF">ACFPIE_06035</name>
</gene>
<comment type="caution">
    <text evidence="10">The sequence shown here is derived from an EMBL/GenBank/DDBJ whole genome shotgun (WGS) entry which is preliminary data.</text>
</comment>
<evidence type="ECO:0000256" key="6">
    <source>
        <dbReference type="ARBA" id="ARBA00012060"/>
    </source>
</evidence>
<organism evidence="10 11">
    <name type="scientific">Brevundimonas staleyi</name>
    <dbReference type="NCBI Taxonomy" id="74326"/>
    <lineage>
        <taxon>Bacteria</taxon>
        <taxon>Pseudomonadati</taxon>
        <taxon>Pseudomonadota</taxon>
        <taxon>Alphaproteobacteria</taxon>
        <taxon>Caulobacterales</taxon>
        <taxon>Caulobacteraceae</taxon>
        <taxon>Brevundimonas</taxon>
    </lineage>
</organism>
<dbReference type="PANTHER" id="PTHR21272:SF3">
    <property type="entry name" value="CATABOLIC 3-DEHYDROQUINASE"/>
    <property type="match status" value="1"/>
</dbReference>
<feature type="binding site" evidence="9">
    <location>
        <position position="112"/>
    </location>
    <ligand>
        <name>substrate</name>
    </ligand>
</feature>
<dbReference type="InterPro" id="IPR036441">
    <property type="entry name" value="DHquinase_II_sf"/>
</dbReference>
<comment type="catalytic activity">
    <reaction evidence="1 9">
        <text>3-dehydroquinate = 3-dehydroshikimate + H2O</text>
        <dbReference type="Rhea" id="RHEA:21096"/>
        <dbReference type="ChEBI" id="CHEBI:15377"/>
        <dbReference type="ChEBI" id="CHEBI:16630"/>
        <dbReference type="ChEBI" id="CHEBI:32364"/>
        <dbReference type="EC" id="4.2.1.10"/>
    </reaction>
</comment>
<protein>
    <recommendedName>
        <fullName evidence="6 9">3-dehydroquinate dehydratase</fullName>
        <shortName evidence="9">3-dehydroquinase</shortName>
        <ecNumber evidence="6 9">4.2.1.10</ecNumber>
    </recommendedName>
    <alternativeName>
        <fullName evidence="9">Type II DHQase</fullName>
    </alternativeName>
</protein>
<feature type="active site" description="Proton acceptor" evidence="9">
    <location>
        <position position="26"/>
    </location>
</feature>
<dbReference type="GO" id="GO:0003855">
    <property type="term" value="F:3-dehydroquinate dehydratase activity"/>
    <property type="evidence" value="ECO:0007669"/>
    <property type="project" value="UniProtKB-EC"/>
</dbReference>
<dbReference type="SUPFAM" id="SSF52304">
    <property type="entry name" value="Type II 3-dehydroquinate dehydratase"/>
    <property type="match status" value="1"/>
</dbReference>
<keyword evidence="9" id="KW-0028">Amino-acid biosynthesis</keyword>
<dbReference type="NCBIfam" id="NF003805">
    <property type="entry name" value="PRK05395.1-2"/>
    <property type="match status" value="1"/>
</dbReference>
<name>A0ABW0FR76_9CAUL</name>
<feature type="site" description="Transition state stabilizer" evidence="9">
    <location>
        <position position="21"/>
    </location>
</feature>
<dbReference type="NCBIfam" id="TIGR01088">
    <property type="entry name" value="aroQ"/>
    <property type="match status" value="1"/>
</dbReference>
<comment type="subunit">
    <text evidence="5 9">Homododecamer.</text>
</comment>
<proteinExistence type="inferred from homology"/>
<evidence type="ECO:0000313" key="10">
    <source>
        <dbReference type="EMBL" id="MFC5343468.1"/>
    </source>
</evidence>
<comment type="similarity">
    <text evidence="4 9">Belongs to the type-II 3-dehydroquinase family.</text>
</comment>
<keyword evidence="11" id="KW-1185">Reference proteome</keyword>
<dbReference type="Pfam" id="PF01220">
    <property type="entry name" value="DHquinase_II"/>
    <property type="match status" value="1"/>
</dbReference>
<accession>A0ABW0FR76</accession>
<evidence type="ECO:0000256" key="1">
    <source>
        <dbReference type="ARBA" id="ARBA00001864"/>
    </source>
</evidence>
<keyword evidence="7 9" id="KW-0057">Aromatic amino acid biosynthesis</keyword>
<dbReference type="PROSITE" id="PS01029">
    <property type="entry name" value="DEHYDROQUINASE_II"/>
    <property type="match status" value="1"/>
</dbReference>
<dbReference type="Proteomes" id="UP001596152">
    <property type="component" value="Unassembled WGS sequence"/>
</dbReference>
<feature type="binding site" evidence="9">
    <location>
        <begin position="102"/>
        <end position="103"/>
    </location>
    <ligand>
        <name>substrate</name>
    </ligand>
</feature>
<dbReference type="CDD" id="cd00466">
    <property type="entry name" value="DHQase_II"/>
    <property type="match status" value="1"/>
</dbReference>
<evidence type="ECO:0000256" key="7">
    <source>
        <dbReference type="ARBA" id="ARBA00023141"/>
    </source>
</evidence>
<reference evidence="11" key="1">
    <citation type="journal article" date="2019" name="Int. J. Syst. Evol. Microbiol.">
        <title>The Global Catalogue of Microorganisms (GCM) 10K type strain sequencing project: providing services to taxonomists for standard genome sequencing and annotation.</title>
        <authorList>
            <consortium name="The Broad Institute Genomics Platform"/>
            <consortium name="The Broad Institute Genome Sequencing Center for Infectious Disease"/>
            <person name="Wu L."/>
            <person name="Ma J."/>
        </authorList>
    </citation>
    <scope>NUCLEOTIDE SEQUENCE [LARGE SCALE GENOMIC DNA]</scope>
    <source>
        <strain evidence="11">JCM 12125</strain>
    </source>
</reference>
<dbReference type="EC" id="4.2.1.10" evidence="6 9"/>